<dbReference type="Proteomes" id="UP000659388">
    <property type="component" value="Unassembled WGS sequence"/>
</dbReference>
<gene>
    <name evidence="1" type="ORF">JL102_09535</name>
</gene>
<reference evidence="1" key="1">
    <citation type="submission" date="2021-01" db="EMBL/GenBank/DDBJ databases">
        <title>Fulvivirga kasyanovii gen. nov., sp nov., a novel member of the phylum Bacteroidetes isolated from seawater in a mussel farm.</title>
        <authorList>
            <person name="Zhao L.-H."/>
            <person name="Wang Z.-J."/>
        </authorList>
    </citation>
    <scope>NUCLEOTIDE SEQUENCE</scope>
    <source>
        <strain evidence="1">2943</strain>
    </source>
</reference>
<sequence length="156" mass="17344">MIRSHSYSTSLTWTGNQGKGTSNYNSYERSYTISTEGKTDILGSADPAFRGDASKYNPEEMLLASLSSCHMLWYLHLCSTAGITVTHYEDNAEGIMEEHKNGSGRFTEVILKPIVKITDESQIEKAEELHSEANKMCFIANSCNFPVKHVAEIKAV</sequence>
<evidence type="ECO:0000313" key="2">
    <source>
        <dbReference type="Proteomes" id="UP000659388"/>
    </source>
</evidence>
<keyword evidence="2" id="KW-1185">Reference proteome</keyword>
<dbReference type="SUPFAM" id="SSF82784">
    <property type="entry name" value="OsmC-like"/>
    <property type="match status" value="1"/>
</dbReference>
<name>A0A937F8T4_9BACT</name>
<dbReference type="Pfam" id="PF02566">
    <property type="entry name" value="OsmC"/>
    <property type="match status" value="1"/>
</dbReference>
<accession>A0A937F8T4</accession>
<dbReference type="InterPro" id="IPR015946">
    <property type="entry name" value="KH_dom-like_a/b"/>
</dbReference>
<dbReference type="InterPro" id="IPR052707">
    <property type="entry name" value="OsmC_Ohr_Peroxiredoxin"/>
</dbReference>
<dbReference type="InterPro" id="IPR003718">
    <property type="entry name" value="OsmC/Ohr_fam"/>
</dbReference>
<dbReference type="PANTHER" id="PTHR42830:SF2">
    <property type="entry name" value="OSMC_OHR FAMILY PROTEIN"/>
    <property type="match status" value="1"/>
</dbReference>
<dbReference type="RefSeq" id="WP_202244153.1">
    <property type="nucleotide sequence ID" value="NZ_JAESIY010000004.1"/>
</dbReference>
<proteinExistence type="predicted"/>
<dbReference type="InterPro" id="IPR036102">
    <property type="entry name" value="OsmC/Ohrsf"/>
</dbReference>
<protein>
    <submittedName>
        <fullName evidence="1">OsmC family protein</fullName>
    </submittedName>
</protein>
<evidence type="ECO:0000313" key="1">
    <source>
        <dbReference type="EMBL" id="MBL3656370.1"/>
    </source>
</evidence>
<comment type="caution">
    <text evidence="1">The sequence shown here is derived from an EMBL/GenBank/DDBJ whole genome shotgun (WGS) entry which is preliminary data.</text>
</comment>
<organism evidence="1 2">
    <name type="scientific">Fulvivirga sediminis</name>
    <dbReference type="NCBI Taxonomy" id="2803949"/>
    <lineage>
        <taxon>Bacteria</taxon>
        <taxon>Pseudomonadati</taxon>
        <taxon>Bacteroidota</taxon>
        <taxon>Cytophagia</taxon>
        <taxon>Cytophagales</taxon>
        <taxon>Fulvivirgaceae</taxon>
        <taxon>Fulvivirga</taxon>
    </lineage>
</organism>
<dbReference type="AlphaFoldDB" id="A0A937F8T4"/>
<dbReference type="EMBL" id="JAESIY010000004">
    <property type="protein sequence ID" value="MBL3656370.1"/>
    <property type="molecule type" value="Genomic_DNA"/>
</dbReference>
<dbReference type="Gene3D" id="3.30.300.20">
    <property type="match status" value="1"/>
</dbReference>
<dbReference type="PANTHER" id="PTHR42830">
    <property type="entry name" value="OSMOTICALLY INDUCIBLE FAMILY PROTEIN"/>
    <property type="match status" value="1"/>
</dbReference>